<keyword evidence="16" id="KW-1185">Reference proteome</keyword>
<evidence type="ECO:0000256" key="5">
    <source>
        <dbReference type="ARBA" id="ARBA00022741"/>
    </source>
</evidence>
<dbReference type="Gene3D" id="3.40.1190.20">
    <property type="match status" value="1"/>
</dbReference>
<dbReference type="PANTHER" id="PTHR20858">
    <property type="entry name" value="PHOSPHOMETHYLPYRIMIDINE KINASE"/>
    <property type="match status" value="1"/>
</dbReference>
<evidence type="ECO:0000256" key="11">
    <source>
        <dbReference type="ARBA" id="ARBA00042396"/>
    </source>
</evidence>
<dbReference type="GO" id="GO:0008478">
    <property type="term" value="F:pyridoxal kinase activity"/>
    <property type="evidence" value="ECO:0007669"/>
    <property type="project" value="UniProtKB-EC"/>
</dbReference>
<evidence type="ECO:0000256" key="4">
    <source>
        <dbReference type="ARBA" id="ARBA00022723"/>
    </source>
</evidence>
<dbReference type="NCBIfam" id="TIGR00097">
    <property type="entry name" value="HMP-P_kinase"/>
    <property type="match status" value="1"/>
</dbReference>
<feature type="domain" description="Pyridoxamine kinase/Phosphomethylpyrimidine kinase" evidence="14">
    <location>
        <begin position="15"/>
        <end position="256"/>
    </location>
</feature>
<keyword evidence="7" id="KW-0067">ATP-binding</keyword>
<evidence type="ECO:0000313" key="15">
    <source>
        <dbReference type="EMBL" id="MDC3422218.1"/>
    </source>
</evidence>
<evidence type="ECO:0000256" key="6">
    <source>
        <dbReference type="ARBA" id="ARBA00022777"/>
    </source>
</evidence>
<proteinExistence type="inferred from homology"/>
<dbReference type="EC" id="2.7.1.35" evidence="2"/>
<dbReference type="PANTHER" id="PTHR20858:SF19">
    <property type="entry name" value="PYRIDOXINE KINASE"/>
    <property type="match status" value="1"/>
</dbReference>
<dbReference type="RefSeq" id="WP_259869379.1">
    <property type="nucleotide sequence ID" value="NZ_JAMQJZ010000017.1"/>
</dbReference>
<gene>
    <name evidence="15" type="primary">thiD</name>
    <name evidence="15" type="ORF">NC661_17860</name>
</gene>
<evidence type="ECO:0000256" key="12">
    <source>
        <dbReference type="ARBA" id="ARBA00042531"/>
    </source>
</evidence>
<evidence type="ECO:0000256" key="2">
    <source>
        <dbReference type="ARBA" id="ARBA00012104"/>
    </source>
</evidence>
<dbReference type="InterPro" id="IPR013749">
    <property type="entry name" value="PM/HMP-P_kinase-1"/>
</dbReference>
<comment type="similarity">
    <text evidence="1">Belongs to the ThiD family.</text>
</comment>
<accession>A0A9X3WNY9</accession>
<evidence type="ECO:0000256" key="13">
    <source>
        <dbReference type="ARBA" id="ARBA00049293"/>
    </source>
</evidence>
<dbReference type="GO" id="GO:0008972">
    <property type="term" value="F:phosphomethylpyrimidine kinase activity"/>
    <property type="evidence" value="ECO:0007669"/>
    <property type="project" value="InterPro"/>
</dbReference>
<keyword evidence="4" id="KW-0479">Metal-binding</keyword>
<dbReference type="GO" id="GO:0046872">
    <property type="term" value="F:metal ion binding"/>
    <property type="evidence" value="ECO:0007669"/>
    <property type="project" value="UniProtKB-KW"/>
</dbReference>
<evidence type="ECO:0000313" key="16">
    <source>
        <dbReference type="Proteomes" id="UP001145072"/>
    </source>
</evidence>
<comment type="catalytic activity">
    <reaction evidence="13">
        <text>pyridoxal + ATP = pyridoxal 5'-phosphate + ADP + H(+)</text>
        <dbReference type="Rhea" id="RHEA:10224"/>
        <dbReference type="ChEBI" id="CHEBI:15378"/>
        <dbReference type="ChEBI" id="CHEBI:17310"/>
        <dbReference type="ChEBI" id="CHEBI:30616"/>
        <dbReference type="ChEBI" id="CHEBI:456216"/>
        <dbReference type="ChEBI" id="CHEBI:597326"/>
        <dbReference type="EC" id="2.7.1.35"/>
    </reaction>
</comment>
<sequence>MSIARTLTIAGSAAQGSAGIQADLKTFQERDVYGMSAITAIVANNAKTDNGIFILSEEEVKAQYFAAIEHVGVDAIKMGMLFSKEIIELVANLLKATTEATPIVVDPVMIGKMGSQLLRDDAIEAMIDKIFPLATIITPNLFEAERILRISKISTIEQMKEAAKALYQFGSAYVLVKGGGRMERALDVLYDGESFVELDKEKIDTIHTSGAGCSYSAAIAAELAKGETMVEAVTLAKNYVHAAIKYALSFNKGIGSTYHAAFRKYEENS</sequence>
<dbReference type="GO" id="GO:0005524">
    <property type="term" value="F:ATP binding"/>
    <property type="evidence" value="ECO:0007669"/>
    <property type="project" value="UniProtKB-KW"/>
</dbReference>
<dbReference type="GO" id="GO:0005829">
    <property type="term" value="C:cytosol"/>
    <property type="evidence" value="ECO:0007669"/>
    <property type="project" value="TreeGrafter"/>
</dbReference>
<keyword evidence="8" id="KW-0460">Magnesium</keyword>
<dbReference type="EMBL" id="JAMQJZ010000017">
    <property type="protein sequence ID" value="MDC3422218.1"/>
    <property type="molecule type" value="Genomic_DNA"/>
</dbReference>
<dbReference type="SUPFAM" id="SSF53613">
    <property type="entry name" value="Ribokinase-like"/>
    <property type="match status" value="1"/>
</dbReference>
<dbReference type="InterPro" id="IPR004399">
    <property type="entry name" value="HMP/HMP-P_kinase_dom"/>
</dbReference>
<evidence type="ECO:0000256" key="8">
    <source>
        <dbReference type="ARBA" id="ARBA00022842"/>
    </source>
</evidence>
<evidence type="ECO:0000256" key="1">
    <source>
        <dbReference type="ARBA" id="ARBA00009879"/>
    </source>
</evidence>
<evidence type="ECO:0000256" key="3">
    <source>
        <dbReference type="ARBA" id="ARBA00022679"/>
    </source>
</evidence>
<protein>
    <recommendedName>
        <fullName evidence="2">pyridoxal kinase</fullName>
        <ecNumber evidence="2">2.7.1.35</ecNumber>
    </recommendedName>
    <alternativeName>
        <fullName evidence="10">PN/PL/PM kinase</fullName>
    </alternativeName>
    <alternativeName>
        <fullName evidence="11">Pyridoxal kinase</fullName>
    </alternativeName>
    <alternativeName>
        <fullName evidence="9">Pyridoxamine kinase</fullName>
    </alternativeName>
    <alternativeName>
        <fullName evidence="12">Vitamin B6 kinase</fullName>
    </alternativeName>
</protein>
<keyword evidence="6 15" id="KW-0418">Kinase</keyword>
<name>A0A9X3WNY9_9BACI</name>
<dbReference type="Pfam" id="PF08543">
    <property type="entry name" value="Phos_pyr_kin"/>
    <property type="match status" value="1"/>
</dbReference>
<reference evidence="15" key="1">
    <citation type="submission" date="2022-06" db="EMBL/GenBank/DDBJ databases">
        <title>Aquibacillus sp. a new bacterium isolated from soil saline samples.</title>
        <authorList>
            <person name="Galisteo C."/>
            <person name="De La Haba R."/>
            <person name="Sanchez-Porro C."/>
            <person name="Ventosa A."/>
        </authorList>
    </citation>
    <scope>NUCLEOTIDE SEQUENCE</scope>
    <source>
        <strain evidence="15">JCM 12387</strain>
    </source>
</reference>
<dbReference type="GO" id="GO:0008902">
    <property type="term" value="F:hydroxymethylpyrimidine kinase activity"/>
    <property type="evidence" value="ECO:0007669"/>
    <property type="project" value="TreeGrafter"/>
</dbReference>
<organism evidence="15 16">
    <name type="scientific">Aquibacillus koreensis</name>
    <dbReference type="NCBI Taxonomy" id="279446"/>
    <lineage>
        <taxon>Bacteria</taxon>
        <taxon>Bacillati</taxon>
        <taxon>Bacillota</taxon>
        <taxon>Bacilli</taxon>
        <taxon>Bacillales</taxon>
        <taxon>Bacillaceae</taxon>
        <taxon>Aquibacillus</taxon>
    </lineage>
</organism>
<evidence type="ECO:0000259" key="14">
    <source>
        <dbReference type="Pfam" id="PF08543"/>
    </source>
</evidence>
<dbReference type="FunFam" id="3.40.1190.20:FF:000003">
    <property type="entry name" value="Phosphomethylpyrimidine kinase ThiD"/>
    <property type="match status" value="1"/>
</dbReference>
<evidence type="ECO:0000256" key="7">
    <source>
        <dbReference type="ARBA" id="ARBA00022840"/>
    </source>
</evidence>
<dbReference type="InterPro" id="IPR029056">
    <property type="entry name" value="Ribokinase-like"/>
</dbReference>
<comment type="caution">
    <text evidence="15">The sequence shown here is derived from an EMBL/GenBank/DDBJ whole genome shotgun (WGS) entry which is preliminary data.</text>
</comment>
<dbReference type="AlphaFoldDB" id="A0A9X3WNY9"/>
<evidence type="ECO:0000256" key="10">
    <source>
        <dbReference type="ARBA" id="ARBA00042348"/>
    </source>
</evidence>
<evidence type="ECO:0000256" key="9">
    <source>
        <dbReference type="ARBA" id="ARBA00042307"/>
    </source>
</evidence>
<dbReference type="GO" id="GO:0009228">
    <property type="term" value="P:thiamine biosynthetic process"/>
    <property type="evidence" value="ECO:0007669"/>
    <property type="project" value="InterPro"/>
</dbReference>
<dbReference type="Proteomes" id="UP001145072">
    <property type="component" value="Unassembled WGS sequence"/>
</dbReference>
<dbReference type="CDD" id="cd01169">
    <property type="entry name" value="HMPP_kinase"/>
    <property type="match status" value="1"/>
</dbReference>
<keyword evidence="5" id="KW-0547">Nucleotide-binding</keyword>
<keyword evidence="3 15" id="KW-0808">Transferase</keyword>